<dbReference type="EMBL" id="HBUF01488359">
    <property type="protein sequence ID" value="CAG6745240.1"/>
    <property type="molecule type" value="Transcribed_RNA"/>
</dbReference>
<keyword evidence="1" id="KW-0472">Membrane</keyword>
<feature type="transmembrane region" description="Helical" evidence="1">
    <location>
        <begin position="12"/>
        <end position="30"/>
    </location>
</feature>
<proteinExistence type="predicted"/>
<sequence>MYEYSCTRDGTNYLPFPSCLHSLVSFFVRFRLPSLFLSSSAFLPFLLPYLSFPYCLLCLFSYFLVLFLSYIFFQPTIPTYIPTYFHLVCNFLENFSFECFFLFCSPLSVSPFSLPLHFSNLLSSVFFFFFSREHYY</sequence>
<organism evidence="2">
    <name type="scientific">Cacopsylla melanoneura</name>
    <dbReference type="NCBI Taxonomy" id="428564"/>
    <lineage>
        <taxon>Eukaryota</taxon>
        <taxon>Metazoa</taxon>
        <taxon>Ecdysozoa</taxon>
        <taxon>Arthropoda</taxon>
        <taxon>Hexapoda</taxon>
        <taxon>Insecta</taxon>
        <taxon>Pterygota</taxon>
        <taxon>Neoptera</taxon>
        <taxon>Paraneoptera</taxon>
        <taxon>Hemiptera</taxon>
        <taxon>Sternorrhyncha</taxon>
        <taxon>Psylloidea</taxon>
        <taxon>Psyllidae</taxon>
        <taxon>Psyllinae</taxon>
        <taxon>Cacopsylla</taxon>
    </lineage>
</organism>
<accession>A0A8D8ZE27</accession>
<dbReference type="AlphaFoldDB" id="A0A8D8ZE27"/>
<reference evidence="2" key="1">
    <citation type="submission" date="2021-05" db="EMBL/GenBank/DDBJ databases">
        <authorList>
            <person name="Alioto T."/>
            <person name="Alioto T."/>
            <person name="Gomez Garrido J."/>
        </authorList>
    </citation>
    <scope>NUCLEOTIDE SEQUENCE</scope>
</reference>
<keyword evidence="1" id="KW-1133">Transmembrane helix</keyword>
<feature type="transmembrane region" description="Helical" evidence="1">
    <location>
        <begin position="109"/>
        <end position="130"/>
    </location>
</feature>
<feature type="transmembrane region" description="Helical" evidence="1">
    <location>
        <begin position="50"/>
        <end position="72"/>
    </location>
</feature>
<evidence type="ECO:0000256" key="1">
    <source>
        <dbReference type="SAM" id="Phobius"/>
    </source>
</evidence>
<protein>
    <submittedName>
        <fullName evidence="2">Uncharacterized protein</fullName>
    </submittedName>
</protein>
<name>A0A8D8ZE27_9HEMI</name>
<evidence type="ECO:0000313" key="2">
    <source>
        <dbReference type="EMBL" id="CAG6745240.1"/>
    </source>
</evidence>
<keyword evidence="1" id="KW-0812">Transmembrane</keyword>